<dbReference type="EMBL" id="JAPVEA010000001">
    <property type="protein sequence ID" value="KAJ5464317.1"/>
    <property type="molecule type" value="Genomic_DNA"/>
</dbReference>
<organism evidence="1 2">
    <name type="scientific">Penicillium daleae</name>
    <dbReference type="NCBI Taxonomy" id="63821"/>
    <lineage>
        <taxon>Eukaryota</taxon>
        <taxon>Fungi</taxon>
        <taxon>Dikarya</taxon>
        <taxon>Ascomycota</taxon>
        <taxon>Pezizomycotina</taxon>
        <taxon>Eurotiomycetes</taxon>
        <taxon>Eurotiomycetidae</taxon>
        <taxon>Eurotiales</taxon>
        <taxon>Aspergillaceae</taxon>
        <taxon>Penicillium</taxon>
    </lineage>
</organism>
<evidence type="ECO:0000313" key="1">
    <source>
        <dbReference type="EMBL" id="KAJ5464317.1"/>
    </source>
</evidence>
<proteinExistence type="predicted"/>
<reference evidence="1" key="2">
    <citation type="journal article" date="2023" name="IMA Fungus">
        <title>Comparative genomic study of the Penicillium genus elucidates a diverse pangenome and 15 lateral gene transfer events.</title>
        <authorList>
            <person name="Petersen C."/>
            <person name="Sorensen T."/>
            <person name="Nielsen M.R."/>
            <person name="Sondergaard T.E."/>
            <person name="Sorensen J.L."/>
            <person name="Fitzpatrick D.A."/>
            <person name="Frisvad J.C."/>
            <person name="Nielsen K.L."/>
        </authorList>
    </citation>
    <scope>NUCLEOTIDE SEQUENCE</scope>
    <source>
        <strain evidence="1">IBT 16125</strain>
    </source>
</reference>
<dbReference type="Proteomes" id="UP001213681">
    <property type="component" value="Unassembled WGS sequence"/>
</dbReference>
<accession>A0AAD6CGZ0</accession>
<gene>
    <name evidence="1" type="ORF">N7458_000003</name>
</gene>
<keyword evidence="2" id="KW-1185">Reference proteome</keyword>
<name>A0AAD6CGZ0_9EURO</name>
<protein>
    <submittedName>
        <fullName evidence="1">Uncharacterized protein</fullName>
    </submittedName>
</protein>
<reference evidence="1" key="1">
    <citation type="submission" date="2022-12" db="EMBL/GenBank/DDBJ databases">
        <authorList>
            <person name="Petersen C."/>
        </authorList>
    </citation>
    <scope>NUCLEOTIDE SEQUENCE</scope>
    <source>
        <strain evidence="1">IBT 16125</strain>
    </source>
</reference>
<evidence type="ECO:0000313" key="2">
    <source>
        <dbReference type="Proteomes" id="UP001213681"/>
    </source>
</evidence>
<comment type="caution">
    <text evidence="1">The sequence shown here is derived from an EMBL/GenBank/DDBJ whole genome shotgun (WGS) entry which is preliminary data.</text>
</comment>
<sequence length="12" mass="1623">MKSWKKFMRKPR</sequence>